<dbReference type="VEuPathDB" id="VectorBase:AGAP007920"/>
<dbReference type="SUPFAM" id="SSF53756">
    <property type="entry name" value="UDP-Glycosyltransferase/glycogen phosphorylase"/>
    <property type="match status" value="2"/>
</dbReference>
<keyword evidence="5" id="KW-0812">Transmembrane</keyword>
<dbReference type="InterPro" id="IPR050271">
    <property type="entry name" value="UDP-glycosyltransferase"/>
</dbReference>
<dbReference type="Pfam" id="PF00201">
    <property type="entry name" value="UDPGT"/>
    <property type="match status" value="2"/>
</dbReference>
<dbReference type="PANTHER" id="PTHR48043">
    <property type="entry name" value="EG:EG0003.4 PROTEIN-RELATED"/>
    <property type="match status" value="1"/>
</dbReference>
<organism evidence="7">
    <name type="scientific">Anopheles gambiae</name>
    <name type="common">African malaria mosquito</name>
    <dbReference type="NCBI Taxonomy" id="7165"/>
    <lineage>
        <taxon>Eukaryota</taxon>
        <taxon>Metazoa</taxon>
        <taxon>Ecdysozoa</taxon>
        <taxon>Arthropoda</taxon>
        <taxon>Hexapoda</taxon>
        <taxon>Insecta</taxon>
        <taxon>Pterygota</taxon>
        <taxon>Neoptera</taxon>
        <taxon>Endopterygota</taxon>
        <taxon>Diptera</taxon>
        <taxon>Nematocera</taxon>
        <taxon>Culicoidea</taxon>
        <taxon>Culicidae</taxon>
        <taxon>Anophelinae</taxon>
        <taxon>Anopheles</taxon>
    </lineage>
</organism>
<dbReference type="PaxDb" id="7165-AGAP007920-PA"/>
<keyword evidence="5" id="KW-0472">Membrane</keyword>
<feature type="transmembrane region" description="Helical" evidence="5">
    <location>
        <begin position="959"/>
        <end position="980"/>
    </location>
</feature>
<keyword evidence="2" id="KW-0328">Glycosyltransferase</keyword>
<dbReference type="InterPro" id="IPR002213">
    <property type="entry name" value="UDP_glucos_trans"/>
</dbReference>
<reference evidence="7" key="3">
    <citation type="journal article" date="2004" name="Trends Parasitol.">
        <title>The Anopheles gambiae genome: an update.</title>
        <authorList>
            <person name="Mongin E."/>
            <person name="Louis C."/>
            <person name="Holt R.A."/>
            <person name="Birney E."/>
            <person name="Collins F.H."/>
        </authorList>
    </citation>
    <scope>NUCLEOTIDE SEQUENCE</scope>
    <source>
        <strain evidence="7">PEST</strain>
    </source>
</reference>
<name>Q7Q3K2_ANOGA</name>
<protein>
    <submittedName>
        <fullName evidence="7">AGAP007920-PA</fullName>
    </submittedName>
</protein>
<gene>
    <name evidence="7" type="ORF">AgaP_AGAP007920</name>
</gene>
<evidence type="ECO:0000256" key="2">
    <source>
        <dbReference type="ARBA" id="ARBA00022676"/>
    </source>
</evidence>
<dbReference type="Gene3D" id="3.40.50.2000">
    <property type="entry name" value="Glycogen Phosphorylase B"/>
    <property type="match status" value="4"/>
</dbReference>
<feature type="non-terminal residue" evidence="7">
    <location>
        <position position="1"/>
    </location>
</feature>
<evidence type="ECO:0000256" key="1">
    <source>
        <dbReference type="ARBA" id="ARBA00009995"/>
    </source>
</evidence>
<feature type="signal peptide" evidence="6">
    <location>
        <begin position="1"/>
        <end position="25"/>
    </location>
</feature>
<dbReference type="eggNOG" id="KOG1192">
    <property type="taxonomic scope" value="Eukaryota"/>
</dbReference>
<dbReference type="KEGG" id="aga:1278034"/>
<dbReference type="EMBL" id="AAAB01008964">
    <property type="protein sequence ID" value="EAA12774.4"/>
    <property type="molecule type" value="Genomic_DNA"/>
</dbReference>
<dbReference type="SMR" id="Q7Q3K2"/>
<feature type="compositionally biased region" description="Basic residues" evidence="4">
    <location>
        <begin position="1012"/>
        <end position="1023"/>
    </location>
</feature>
<dbReference type="InterPro" id="IPR035595">
    <property type="entry name" value="UDP_glycos_trans_CS"/>
</dbReference>
<dbReference type="PANTHER" id="PTHR48043:SF114">
    <property type="entry name" value="IP04436P-RELATED"/>
    <property type="match status" value="1"/>
</dbReference>
<dbReference type="AlphaFoldDB" id="Q7Q3K2"/>
<evidence type="ECO:0000313" key="7">
    <source>
        <dbReference type="EMBL" id="EAA12774.4"/>
    </source>
</evidence>
<dbReference type="HOGENOM" id="CLU_012949_0_2_1"/>
<dbReference type="VEuPathDB" id="VectorBase:AGAMI1_007074"/>
<keyword evidence="3" id="KW-0808">Transferase</keyword>
<dbReference type="PhylomeDB" id="Q7Q3K2"/>
<dbReference type="PROSITE" id="PS00375">
    <property type="entry name" value="UDPGT"/>
    <property type="match status" value="2"/>
</dbReference>
<accession>Q7Q3K2</accession>
<evidence type="ECO:0000256" key="3">
    <source>
        <dbReference type="ARBA" id="ARBA00022679"/>
    </source>
</evidence>
<dbReference type="CDD" id="cd03784">
    <property type="entry name" value="GT1_Gtf-like"/>
    <property type="match status" value="2"/>
</dbReference>
<evidence type="ECO:0000256" key="6">
    <source>
        <dbReference type="SAM" id="SignalP"/>
    </source>
</evidence>
<dbReference type="FunFam" id="3.40.50.2000:FF:000050">
    <property type="entry name" value="UDP-glucuronosyltransferase"/>
    <property type="match status" value="2"/>
</dbReference>
<sequence length="1023" mass="115017">EQTAACTMLRTVILVALALSQGTEAYKVLGLFPHPGQSHFHFFQPVLKGLAEAGHEVTVVSHFPEKNPPANYHDLPLAGMTSLSDSVSFELFEYRPGFGHFMEFFMLYTWGKEACANALNSTAIQTVLDSKVQYDLILVEQFNSDCMLGIAHQLKAPYIGLSSCPLMPWHYERVGNPTLPAYIPALFMGYTERMDFSQRLANWITVQSFKALYSWFNDAAANKLLGERFGQGAIPDVRELQQRTAMMFVNQHYSLSGAKPLSPAVLEIGGIHIRDFRPLEADLQQLLDTADHGVIYISWGSMIRAETLPAEKRDAILKALGRFKQRVIWKWENETLPNQPSNVHIRKWLPQREILCHPKVRVFMSHGGLLGSSEAAYCGVPVVATPMYGDQYNNAAALANRGMGVVLAYEDITADSVYDALRKVLEPEAMEHAKQVSFSYRNRPQSPLESAVWWCEHVAATGGLPLAQSYSSELPWYSYHQFDVYIVTITFLILLIVLAIGSSSHGYRILGLFPHPGLSHFKVFHPIMRGLANDGHHVTVLSYFPDSDPVPNYHDLRFEGQEVLTNTFSLQDFTGRTFIDNFHEFHELVVWGMDSCKAALDSPAIDQILEAHRVAPFDLVVMEVFATDCMAGISWLLQVPLVGLSSCAIMPWHYDRVGLPDTPSYIPSEFSTFSEEMSFWQRFENWLVTRVVKHLYRIVQISDNRLLKEKFPNAAIPDVAEIVQNTSLILINQHYTLSGARPLVPAVVEIGGVHIQGEKPLPTKLQQIMDQSSNGVIVVSFGSVLKAATLPTAKRNAMLEAFERFDQQVVWKWEDELDNPPKNLYTQKWLPQRDVLCHKNVRLFVSHGGLLGVSEAVHCGVPVVVMPIYGDQFLNAAALVNRGAGVRMDYELVDNVTYIASCIGEGLSDRKRRMAQSLSRAYKTRPQIPLDLARWSIINVIENGAMEYERSYAPKLPWYIYYSLDVILVLLFAALTLVFGERLDPVAGFSVDSANHTHCTEGQNHADTPPKCTRKTRANRSYF</sequence>
<comment type="similarity">
    <text evidence="1">Belongs to the UDP-glycosyltransferase family.</text>
</comment>
<dbReference type="FunFam" id="3.40.50.2000:FF:000144">
    <property type="entry name" value="UDP-glucuronosyltransferase"/>
    <property type="match status" value="2"/>
</dbReference>
<keyword evidence="6" id="KW-0732">Signal</keyword>
<reference evidence="7" key="5">
    <citation type="submission" date="2011-05" db="EMBL/GenBank/DDBJ databases">
        <authorList>
            <consortium name="VectorBase"/>
        </authorList>
    </citation>
    <scope>NUCLEOTIDE SEQUENCE</scope>
    <source>
        <strain evidence="7">PEST</strain>
    </source>
</reference>
<reference evidence="7" key="4">
    <citation type="journal article" date="2007" name="Genome Biol.">
        <title>Update of the Anopheles gambiae PEST genome assembly.</title>
        <authorList>
            <person name="Sharakhova M.V."/>
            <person name="Hammond M.P."/>
            <person name="Lobo N.F."/>
            <person name="Krzywinski J."/>
            <person name="Unger M.F."/>
            <person name="Hillenmeyer M.E."/>
            <person name="Bruggner R.V."/>
            <person name="Birney E."/>
            <person name="Collins F.H."/>
        </authorList>
    </citation>
    <scope>NUCLEOTIDE SEQUENCE</scope>
    <source>
        <strain evidence="7">PEST</strain>
    </source>
</reference>
<reference evidence="7" key="1">
    <citation type="journal article" date="2002" name="Science">
        <title>The genome sequence of the malaria mosquito Anopheles gambiae.</title>
        <authorList>
            <person name="Holt R.A."/>
            <person name="Subramanian G.M."/>
            <person name="Halpern A."/>
            <person name="Sutton G.G."/>
            <person name="Charlab R."/>
            <person name="Nusskern D.R."/>
            <person name="Wincker P."/>
            <person name="Clark A.G."/>
            <person name="Ribeiro J.M."/>
            <person name="Wides R."/>
            <person name="Salzberg S.L."/>
            <person name="Loftus B."/>
            <person name="Yandell M."/>
            <person name="Majoros W.H."/>
            <person name="Rusch D.B."/>
            <person name="Lai Z."/>
            <person name="Kraft C.L."/>
            <person name="Abril J.F."/>
            <person name="Anthouard V."/>
            <person name="Arensburger P."/>
            <person name="Atkinson P.W."/>
            <person name="Baden H."/>
            <person name="de Berardinis V."/>
            <person name="Baldwin D."/>
            <person name="Benes V."/>
            <person name="Biedler J."/>
            <person name="Blass C."/>
            <person name="Bolanos R."/>
            <person name="Boscus D."/>
            <person name="Barnstead M."/>
            <person name="Cai S."/>
            <person name="Center A."/>
            <person name="Chaturverdi K."/>
            <person name="Christophides G.K."/>
            <person name="Chrystal M.A."/>
            <person name="Clamp M."/>
            <person name="Cravchik A."/>
            <person name="Curwen V."/>
            <person name="Dana A."/>
            <person name="Delcher A."/>
            <person name="Dew I."/>
            <person name="Evans C.A."/>
            <person name="Flanigan M."/>
            <person name="Grundschober-Freimoser A."/>
            <person name="Friedli L."/>
            <person name="Gu Z."/>
            <person name="Guan P."/>
            <person name="Guigo R."/>
            <person name="Hillenmeyer M.E."/>
            <person name="Hladun S.L."/>
            <person name="Hogan J.R."/>
            <person name="Hong Y.S."/>
            <person name="Hoover J."/>
            <person name="Jaillon O."/>
            <person name="Ke Z."/>
            <person name="Kodira C."/>
            <person name="Kokoza E."/>
            <person name="Koutsos A."/>
            <person name="Letunic I."/>
            <person name="Levitsky A."/>
            <person name="Liang Y."/>
            <person name="Lin J.J."/>
            <person name="Lobo N.F."/>
            <person name="Lopez J.R."/>
            <person name="Malek J.A."/>
            <person name="McIntosh T.C."/>
            <person name="Meister S."/>
            <person name="Miller J."/>
            <person name="Mobarry C."/>
            <person name="Mongin E."/>
            <person name="Murphy S.D."/>
            <person name="O'Brochta D.A."/>
            <person name="Pfannkoch C."/>
            <person name="Qi R."/>
            <person name="Regier M.A."/>
            <person name="Remington K."/>
            <person name="Shao H."/>
            <person name="Sharakhova M.V."/>
            <person name="Sitter C.D."/>
            <person name="Shetty J."/>
            <person name="Smith T.J."/>
            <person name="Strong R."/>
            <person name="Sun J."/>
            <person name="Thomasova D."/>
            <person name="Ton L.Q."/>
            <person name="Topalis P."/>
            <person name="Tu Z."/>
            <person name="Unger M.F."/>
            <person name="Walenz B."/>
            <person name="Wang A."/>
            <person name="Wang J."/>
            <person name="Wang M."/>
            <person name="Wang X."/>
            <person name="Woodford K.J."/>
            <person name="Wortman J.R."/>
            <person name="Wu M."/>
            <person name="Yao A."/>
            <person name="Zdobnov E.M."/>
            <person name="Zhang H."/>
            <person name="Zhao Q."/>
            <person name="Zhao S."/>
            <person name="Zhu S.C."/>
            <person name="Zhimulev I."/>
            <person name="Coluzzi M."/>
            <person name="della Torre A."/>
            <person name="Roth C.W."/>
            <person name="Louis C."/>
            <person name="Kalush F."/>
            <person name="Mural R.J."/>
            <person name="Myers E.W."/>
            <person name="Adams M.D."/>
            <person name="Smith H.O."/>
            <person name="Broder S."/>
            <person name="Gardner M.J."/>
            <person name="Fraser C.M."/>
            <person name="Birney E."/>
            <person name="Bork P."/>
            <person name="Brey P.T."/>
            <person name="Venter J.C."/>
            <person name="Weissenbach J."/>
            <person name="Kafatos F.C."/>
            <person name="Collins F.H."/>
            <person name="Hoffman S.L."/>
        </authorList>
    </citation>
    <scope>NUCLEOTIDE SEQUENCE [LARGE SCALE GENOMIC DNA]</scope>
    <source>
        <strain evidence="7">PEST</strain>
    </source>
</reference>
<dbReference type="VEuPathDB" id="VectorBase:AGAP007029"/>
<evidence type="ECO:0000256" key="5">
    <source>
        <dbReference type="SAM" id="Phobius"/>
    </source>
</evidence>
<dbReference type="GO" id="GO:0008194">
    <property type="term" value="F:UDP-glycosyltransferase activity"/>
    <property type="evidence" value="ECO:0007669"/>
    <property type="project" value="InterPro"/>
</dbReference>
<dbReference type="STRING" id="7165.Q7Q3K2"/>
<reference evidence="7" key="2">
    <citation type="submission" date="2002-03" db="EMBL/GenBank/DDBJ databases">
        <authorList>
            <consortium name="The Anopheles Genome Sequencing Consortium"/>
        </authorList>
    </citation>
    <scope>NUCLEOTIDE SEQUENCE</scope>
    <source>
        <strain evidence="7">PEST</strain>
    </source>
</reference>
<keyword evidence="5" id="KW-1133">Transmembrane helix</keyword>
<feature type="chain" id="PRO_5004293057" evidence="6">
    <location>
        <begin position="26"/>
        <end position="1023"/>
    </location>
</feature>
<comment type="caution">
    <text evidence="7">The sequence shown here is derived from an EMBL/GenBank/DDBJ whole genome shotgun (WGS) entry which is preliminary data.</text>
</comment>
<feature type="region of interest" description="Disordered" evidence="4">
    <location>
        <begin position="999"/>
        <end position="1023"/>
    </location>
</feature>
<dbReference type="VEuPathDB" id="VectorBase:AGAMI1_002640"/>
<proteinExistence type="inferred from homology"/>
<evidence type="ECO:0000256" key="4">
    <source>
        <dbReference type="SAM" id="MobiDB-lite"/>
    </source>
</evidence>